<gene>
    <name evidence="2" type="ORF">HPS54_05245</name>
</gene>
<evidence type="ECO:0000313" key="2">
    <source>
        <dbReference type="EMBL" id="NPE24927.1"/>
    </source>
</evidence>
<feature type="transmembrane region" description="Helical" evidence="1">
    <location>
        <begin position="33"/>
        <end position="54"/>
    </location>
</feature>
<keyword evidence="1" id="KW-0812">Transmembrane</keyword>
<keyword evidence="1" id="KW-0472">Membrane</keyword>
<dbReference type="Proteomes" id="UP000820977">
    <property type="component" value="Unassembled WGS sequence"/>
</dbReference>
<sequence length="157" mass="18450">MKQNYNKRLSFKEALYNCYTNPSFKGRARRSEFWWNTLLFCLIIFSITNIEAFISNREGSLGSIFVFLLIIIALVVVYFEIAITFRRLHDIGRSGWWAGVLYMIRLLNDLATPYIDYETASLLSFINFVYFVFLIGFCSMDSMKETNKYGKSPKYNL</sequence>
<dbReference type="InterPro" id="IPR008523">
    <property type="entry name" value="DUF805"/>
</dbReference>
<feature type="transmembrane region" description="Helical" evidence="1">
    <location>
        <begin position="121"/>
        <end position="140"/>
    </location>
</feature>
<protein>
    <submittedName>
        <fullName evidence="2">DUF805 domain-containing protein</fullName>
    </submittedName>
</protein>
<feature type="transmembrane region" description="Helical" evidence="1">
    <location>
        <begin position="60"/>
        <end position="83"/>
    </location>
</feature>
<proteinExistence type="predicted"/>
<dbReference type="RefSeq" id="WP_172344417.1">
    <property type="nucleotide sequence ID" value="NZ_CATJFF010000069.1"/>
</dbReference>
<keyword evidence="1" id="KW-1133">Transmembrane helix</keyword>
<dbReference type="PANTHER" id="PTHR34980">
    <property type="entry name" value="INNER MEMBRANE PROTEIN-RELATED-RELATED"/>
    <property type="match status" value="1"/>
</dbReference>
<dbReference type="PANTHER" id="PTHR34980:SF2">
    <property type="entry name" value="INNER MEMBRANE PROTEIN YHAH-RELATED"/>
    <property type="match status" value="1"/>
</dbReference>
<reference evidence="2 3" key="1">
    <citation type="submission" date="2020-05" db="EMBL/GenBank/DDBJ databases">
        <title>Distinct polysaccharide utilization as determinants for interspecies competition between intestinal Prevotella spp.</title>
        <authorList>
            <person name="Galvez E.J.C."/>
            <person name="Iljazovic A."/>
            <person name="Strowig T."/>
        </authorList>
    </citation>
    <scope>NUCLEOTIDE SEQUENCE [LARGE SCALE GENOMIC DNA]</scope>
    <source>
        <strain evidence="2 3">PCHR</strain>
    </source>
</reference>
<comment type="caution">
    <text evidence="2">The sequence shown here is derived from an EMBL/GenBank/DDBJ whole genome shotgun (WGS) entry which is preliminary data.</text>
</comment>
<name>A0ABX2B0E6_9BACT</name>
<accession>A0ABX2B0E6</accession>
<dbReference type="Pfam" id="PF05656">
    <property type="entry name" value="DUF805"/>
    <property type="match status" value="1"/>
</dbReference>
<organism evidence="2 3">
    <name type="scientific">Xylanibacter caecicola</name>
    <dbReference type="NCBI Taxonomy" id="2736294"/>
    <lineage>
        <taxon>Bacteria</taxon>
        <taxon>Pseudomonadati</taxon>
        <taxon>Bacteroidota</taxon>
        <taxon>Bacteroidia</taxon>
        <taxon>Bacteroidales</taxon>
        <taxon>Prevotellaceae</taxon>
        <taxon>Xylanibacter</taxon>
    </lineage>
</organism>
<evidence type="ECO:0000313" key="3">
    <source>
        <dbReference type="Proteomes" id="UP000820977"/>
    </source>
</evidence>
<evidence type="ECO:0000256" key="1">
    <source>
        <dbReference type="SAM" id="Phobius"/>
    </source>
</evidence>
<keyword evidence="3" id="KW-1185">Reference proteome</keyword>
<dbReference type="EMBL" id="JABKKJ010000006">
    <property type="protein sequence ID" value="NPE24927.1"/>
    <property type="molecule type" value="Genomic_DNA"/>
</dbReference>